<dbReference type="Pfam" id="PF00673">
    <property type="entry name" value="Ribosomal_L5_C"/>
    <property type="match status" value="1"/>
</dbReference>
<evidence type="ECO:0008006" key="9">
    <source>
        <dbReference type="Google" id="ProtNLM"/>
    </source>
</evidence>
<feature type="domain" description="Large ribosomal subunit protein uL5 C-terminal" evidence="6">
    <location>
        <begin position="182"/>
        <end position="280"/>
    </location>
</feature>
<feature type="domain" description="Large ribosomal subunit protein uL5 N-terminal" evidence="5">
    <location>
        <begin position="125"/>
        <end position="178"/>
    </location>
</feature>
<dbReference type="GO" id="GO:0003735">
    <property type="term" value="F:structural constituent of ribosome"/>
    <property type="evidence" value="ECO:0007669"/>
    <property type="project" value="InterPro"/>
</dbReference>
<proteinExistence type="inferred from homology"/>
<dbReference type="Proteomes" id="UP000010422">
    <property type="component" value="Unassembled WGS sequence"/>
</dbReference>
<accession>L0PBK3</accession>
<dbReference type="SUPFAM" id="SSF55282">
    <property type="entry name" value="RL5-like"/>
    <property type="match status" value="1"/>
</dbReference>
<comment type="similarity">
    <text evidence="1">Belongs to the universal ribosomal protein uL5 family.</text>
</comment>
<evidence type="ECO:0000259" key="5">
    <source>
        <dbReference type="Pfam" id="PF00281"/>
    </source>
</evidence>
<evidence type="ECO:0000313" key="8">
    <source>
        <dbReference type="Proteomes" id="UP000010422"/>
    </source>
</evidence>
<evidence type="ECO:0000259" key="6">
    <source>
        <dbReference type="Pfam" id="PF00673"/>
    </source>
</evidence>
<dbReference type="FunCoup" id="L0PBK3">
    <property type="interactions" value="129"/>
</dbReference>
<dbReference type="GO" id="GO:1990904">
    <property type="term" value="C:ribonucleoprotein complex"/>
    <property type="evidence" value="ECO:0007669"/>
    <property type="project" value="UniProtKB-KW"/>
</dbReference>
<dbReference type="PANTHER" id="PTHR11994">
    <property type="entry name" value="60S RIBOSOMAL PROTEIN L11-RELATED"/>
    <property type="match status" value="1"/>
</dbReference>
<dbReference type="InterPro" id="IPR022803">
    <property type="entry name" value="Ribosomal_uL5_dom_sf"/>
</dbReference>
<dbReference type="AlphaFoldDB" id="L0PBK3"/>
<evidence type="ECO:0000313" key="7">
    <source>
        <dbReference type="EMBL" id="CCJ29000.1"/>
    </source>
</evidence>
<comment type="caution">
    <text evidence="7">The sequence shown here is derived from an EMBL/GenBank/DDBJ whole genome shotgun (WGS) entry which is preliminary data.</text>
</comment>
<dbReference type="Gene3D" id="3.30.1440.10">
    <property type="match status" value="1"/>
</dbReference>
<reference evidence="7 8" key="1">
    <citation type="journal article" date="2012" name="MBio">
        <title>De novo assembly of the Pneumocystis jirovecii genome from a single bronchoalveolar lavage fluid specimen from a patient.</title>
        <authorList>
            <person name="Cisse O.H."/>
            <person name="Pagni M."/>
            <person name="Hauser P.M."/>
        </authorList>
    </citation>
    <scope>NUCLEOTIDE SEQUENCE [LARGE SCALE GENOMIC DNA]</scope>
    <source>
        <strain evidence="7 8">SE8</strain>
    </source>
</reference>
<dbReference type="InterPro" id="IPR031310">
    <property type="entry name" value="Ribosomal_uL5_N"/>
</dbReference>
<dbReference type="VEuPathDB" id="FungiDB:PNEJI1_002732"/>
<dbReference type="EMBL" id="CAKM01000147">
    <property type="protein sequence ID" value="CCJ29000.1"/>
    <property type="molecule type" value="Genomic_DNA"/>
</dbReference>
<dbReference type="GO" id="GO:0005840">
    <property type="term" value="C:ribosome"/>
    <property type="evidence" value="ECO:0007669"/>
    <property type="project" value="UniProtKB-KW"/>
</dbReference>
<protein>
    <recommendedName>
        <fullName evidence="9">Ribosomal protein L5 C-terminal domain-containing protein</fullName>
    </recommendedName>
</protein>
<dbReference type="Pfam" id="PF00281">
    <property type="entry name" value="Ribosomal_L5"/>
    <property type="match status" value="1"/>
</dbReference>
<name>L0PBK3_PNEJI</name>
<evidence type="ECO:0000256" key="3">
    <source>
        <dbReference type="ARBA" id="ARBA00023274"/>
    </source>
</evidence>
<evidence type="ECO:0000256" key="1">
    <source>
        <dbReference type="ARBA" id="ARBA00008553"/>
    </source>
</evidence>
<keyword evidence="2" id="KW-0689">Ribosomal protein</keyword>
<evidence type="ECO:0000256" key="2">
    <source>
        <dbReference type="ARBA" id="ARBA00022980"/>
    </source>
</evidence>
<evidence type="ECO:0000256" key="4">
    <source>
        <dbReference type="SAM" id="MobiDB-lite"/>
    </source>
</evidence>
<gene>
    <name evidence="7" type="ORF">PNEJI1_002732</name>
</gene>
<feature type="region of interest" description="Disordered" evidence="4">
    <location>
        <begin position="95"/>
        <end position="121"/>
    </location>
</feature>
<dbReference type="STRING" id="1209962.L0PBK3"/>
<dbReference type="GO" id="GO:0006412">
    <property type="term" value="P:translation"/>
    <property type="evidence" value="ECO:0007669"/>
    <property type="project" value="InterPro"/>
</dbReference>
<organism evidence="8">
    <name type="scientific">Pneumocystis jirovecii</name>
    <name type="common">Human pneumocystis pneumonia agent</name>
    <dbReference type="NCBI Taxonomy" id="42068"/>
    <lineage>
        <taxon>Eukaryota</taxon>
        <taxon>Fungi</taxon>
        <taxon>Dikarya</taxon>
        <taxon>Ascomycota</taxon>
        <taxon>Taphrinomycotina</taxon>
        <taxon>Pneumocystomycetes</taxon>
        <taxon>Pneumocystaceae</taxon>
        <taxon>Pneumocystis</taxon>
    </lineage>
</organism>
<sequence>MNIRTKRASKLGLCNFLPRNIKANISTKQLLGKSYIYPSSSPLSPLFYPQQTCQNRLLEIEHYRTTLCQDILTLTYTHETDEKLKKTDAIRYWDNSSPYHKNRPSRPLKGNKPIRPAQEPRTHRNIPILEATIVHSMIKDAINNKTALLSMVMALHCITGLKPEIINARTGVAPWKLRTGMPIATKVTLKGAEMYRFLTVLIELVIPRMRDMVSGFKADSGDSTGNICLGFSPDALSLFPEIQANYDMFPNITGFHVHFNTTAKSDQECRLLLSGFGIPFKTQNKI</sequence>
<dbReference type="InterPro" id="IPR002132">
    <property type="entry name" value="Ribosomal_uL5"/>
</dbReference>
<keyword evidence="3" id="KW-0687">Ribonucleoprotein</keyword>
<dbReference type="InParanoid" id="L0PBK3"/>
<dbReference type="InterPro" id="IPR031309">
    <property type="entry name" value="Ribosomal_uL5_C"/>
</dbReference>